<dbReference type="InterPro" id="IPR050204">
    <property type="entry name" value="AraC_XylS_family_regulators"/>
</dbReference>
<dbReference type="AlphaFoldDB" id="A0A4R6RJF1"/>
<dbReference type="PROSITE" id="PS00041">
    <property type="entry name" value="HTH_ARAC_FAMILY_1"/>
    <property type="match status" value="1"/>
</dbReference>
<dbReference type="Pfam" id="PF12833">
    <property type="entry name" value="HTH_18"/>
    <property type="match status" value="1"/>
</dbReference>
<dbReference type="Gene3D" id="1.10.10.60">
    <property type="entry name" value="Homeodomain-like"/>
    <property type="match status" value="1"/>
</dbReference>
<dbReference type="PRINTS" id="PR00032">
    <property type="entry name" value="HTHARAC"/>
</dbReference>
<dbReference type="PANTHER" id="PTHR46796:SF6">
    <property type="entry name" value="ARAC SUBFAMILY"/>
    <property type="match status" value="1"/>
</dbReference>
<evidence type="ECO:0000256" key="3">
    <source>
        <dbReference type="ARBA" id="ARBA00023163"/>
    </source>
</evidence>
<protein>
    <submittedName>
        <fullName evidence="5">AraC family transcriptional regulator</fullName>
    </submittedName>
</protein>
<dbReference type="Proteomes" id="UP000294547">
    <property type="component" value="Unassembled WGS sequence"/>
</dbReference>
<dbReference type="PROSITE" id="PS01124">
    <property type="entry name" value="HTH_ARAC_FAMILY_2"/>
    <property type="match status" value="1"/>
</dbReference>
<reference evidence="5 6" key="1">
    <citation type="submission" date="2019-03" db="EMBL/GenBank/DDBJ databases">
        <title>Genomic Encyclopedia of Type Strains, Phase IV (KMG-IV): sequencing the most valuable type-strain genomes for metagenomic binning, comparative biology and taxonomic classification.</title>
        <authorList>
            <person name="Goeker M."/>
        </authorList>
    </citation>
    <scope>NUCLEOTIDE SEQUENCE [LARGE SCALE GENOMIC DNA]</scope>
    <source>
        <strain evidence="5 6">DSM 102969</strain>
    </source>
</reference>
<dbReference type="OrthoDB" id="252470at2"/>
<keyword evidence="2" id="KW-0238">DNA-binding</keyword>
<accession>A0A4R6RJF1</accession>
<organism evidence="5 6">
    <name type="scientific">Oharaeibacter diazotrophicus</name>
    <dbReference type="NCBI Taxonomy" id="1920512"/>
    <lineage>
        <taxon>Bacteria</taxon>
        <taxon>Pseudomonadati</taxon>
        <taxon>Pseudomonadota</taxon>
        <taxon>Alphaproteobacteria</taxon>
        <taxon>Hyphomicrobiales</taxon>
        <taxon>Pleomorphomonadaceae</taxon>
        <taxon>Oharaeibacter</taxon>
    </lineage>
</organism>
<dbReference type="RefSeq" id="WP_126537028.1">
    <property type="nucleotide sequence ID" value="NZ_BSPM01000008.1"/>
</dbReference>
<evidence type="ECO:0000256" key="1">
    <source>
        <dbReference type="ARBA" id="ARBA00023015"/>
    </source>
</evidence>
<dbReference type="PANTHER" id="PTHR46796">
    <property type="entry name" value="HTH-TYPE TRANSCRIPTIONAL ACTIVATOR RHAS-RELATED"/>
    <property type="match status" value="1"/>
</dbReference>
<dbReference type="GO" id="GO:0043565">
    <property type="term" value="F:sequence-specific DNA binding"/>
    <property type="evidence" value="ECO:0007669"/>
    <property type="project" value="InterPro"/>
</dbReference>
<dbReference type="SMART" id="SM00342">
    <property type="entry name" value="HTH_ARAC"/>
    <property type="match status" value="1"/>
</dbReference>
<keyword evidence="1" id="KW-0805">Transcription regulation</keyword>
<sequence>MTISGFGWRDLSTDAVAAADRLDYWREATNSLFPPTRLRRAGSEGFYGRVAWLGIGDVTLADIVSTSVEVHRTERDIGAGDDRWYELTLQVEGDCAFSQDGRDVVTTPRSMVLYDSRRPYAMRFRGPYRQISLKVPRAALRERVPGVDALVSRLIPADTLPGRFVYDLAGALCDRPGDLAPGLAPRLEAHVLELTATALLGAAGDDDRSASGHALVDRVRAYVLARLDDPELTPLRIAEANGVSLRRLYELFGDEDESVAGFVQAQRLERIRRELADPLMRGLPIATIALRRGFKDVSHFSRAFRRRFGVSPRDWRAGRAHAGS</sequence>
<dbReference type="GO" id="GO:0003700">
    <property type="term" value="F:DNA-binding transcription factor activity"/>
    <property type="evidence" value="ECO:0007669"/>
    <property type="project" value="InterPro"/>
</dbReference>
<dbReference type="InterPro" id="IPR020449">
    <property type="entry name" value="Tscrpt_reg_AraC-type_HTH"/>
</dbReference>
<evidence type="ECO:0000259" key="4">
    <source>
        <dbReference type="PROSITE" id="PS01124"/>
    </source>
</evidence>
<dbReference type="InterPro" id="IPR035418">
    <property type="entry name" value="AraC-bd_2"/>
</dbReference>
<dbReference type="InterPro" id="IPR018062">
    <property type="entry name" value="HTH_AraC-typ_CS"/>
</dbReference>
<dbReference type="EMBL" id="SNXY01000006">
    <property type="protein sequence ID" value="TDP86544.1"/>
    <property type="molecule type" value="Genomic_DNA"/>
</dbReference>
<dbReference type="Pfam" id="PF14525">
    <property type="entry name" value="AraC_binding_2"/>
    <property type="match status" value="1"/>
</dbReference>
<name>A0A4R6RJF1_9HYPH</name>
<feature type="domain" description="HTH araC/xylS-type" evidence="4">
    <location>
        <begin position="217"/>
        <end position="318"/>
    </location>
</feature>
<gene>
    <name evidence="5" type="ORF">EDD54_0422</name>
</gene>
<proteinExistence type="predicted"/>
<dbReference type="SUPFAM" id="SSF46689">
    <property type="entry name" value="Homeodomain-like"/>
    <property type="match status" value="1"/>
</dbReference>
<evidence type="ECO:0000256" key="2">
    <source>
        <dbReference type="ARBA" id="ARBA00023125"/>
    </source>
</evidence>
<comment type="caution">
    <text evidence="5">The sequence shown here is derived from an EMBL/GenBank/DDBJ whole genome shotgun (WGS) entry which is preliminary data.</text>
</comment>
<evidence type="ECO:0000313" key="6">
    <source>
        <dbReference type="Proteomes" id="UP000294547"/>
    </source>
</evidence>
<dbReference type="InterPro" id="IPR009057">
    <property type="entry name" value="Homeodomain-like_sf"/>
</dbReference>
<dbReference type="InterPro" id="IPR018060">
    <property type="entry name" value="HTH_AraC"/>
</dbReference>
<keyword evidence="6" id="KW-1185">Reference proteome</keyword>
<evidence type="ECO:0000313" key="5">
    <source>
        <dbReference type="EMBL" id="TDP86544.1"/>
    </source>
</evidence>
<keyword evidence="3" id="KW-0804">Transcription</keyword>